<feature type="region of interest" description="Disordered" evidence="1">
    <location>
        <begin position="43"/>
        <end position="68"/>
    </location>
</feature>
<reference evidence="2" key="1">
    <citation type="submission" date="2019-12" db="EMBL/GenBank/DDBJ databases">
        <title>Genome sequencing and annotation of Brassica cretica.</title>
        <authorList>
            <person name="Studholme D.J."/>
            <person name="Sarris P."/>
        </authorList>
    </citation>
    <scope>NUCLEOTIDE SEQUENCE</scope>
    <source>
        <strain evidence="2">PFS-109/04</strain>
        <tissue evidence="2">Leaf</tissue>
    </source>
</reference>
<evidence type="ECO:0000256" key="1">
    <source>
        <dbReference type="SAM" id="MobiDB-lite"/>
    </source>
</evidence>
<evidence type="ECO:0000313" key="3">
    <source>
        <dbReference type="Proteomes" id="UP000712600"/>
    </source>
</evidence>
<comment type="caution">
    <text evidence="2">The sequence shown here is derived from an EMBL/GenBank/DDBJ whole genome shotgun (WGS) entry which is preliminary data.</text>
</comment>
<proteinExistence type="predicted"/>
<feature type="region of interest" description="Disordered" evidence="1">
    <location>
        <begin position="225"/>
        <end position="252"/>
    </location>
</feature>
<sequence length="252" mass="28495">MTNIPPANELRQEMTAALTDQVQILRDLLVQLRALTRSTLRAPDVTAEENTPTTERTNKRRNIRNPERRNQGNRARILYIGGGPSPSILTVAQQQSYCQYHRCAGHETTCCRQLKDVLFGKYQRGEISVQNYNPSGFNTLNLWNLRQQLRQENPRPIIFCVVWWLANTPSSFLRWLALDRGISRVIPHLLTIHSFHSSSRSAIAFSVHIKHPAKAILPVLGVSRSDATQPRKGSKTRAECHHHIGVSGSPTP</sequence>
<dbReference type="AlphaFoldDB" id="A0A8S9SK45"/>
<evidence type="ECO:0000313" key="2">
    <source>
        <dbReference type="EMBL" id="KAF3601971.1"/>
    </source>
</evidence>
<dbReference type="EMBL" id="QGKX02000004">
    <property type="protein sequence ID" value="KAF3601971.1"/>
    <property type="molecule type" value="Genomic_DNA"/>
</dbReference>
<protein>
    <submittedName>
        <fullName evidence="2">Uncharacterized protein</fullName>
    </submittedName>
</protein>
<organism evidence="2 3">
    <name type="scientific">Brassica cretica</name>
    <name type="common">Mustard</name>
    <dbReference type="NCBI Taxonomy" id="69181"/>
    <lineage>
        <taxon>Eukaryota</taxon>
        <taxon>Viridiplantae</taxon>
        <taxon>Streptophyta</taxon>
        <taxon>Embryophyta</taxon>
        <taxon>Tracheophyta</taxon>
        <taxon>Spermatophyta</taxon>
        <taxon>Magnoliopsida</taxon>
        <taxon>eudicotyledons</taxon>
        <taxon>Gunneridae</taxon>
        <taxon>Pentapetalae</taxon>
        <taxon>rosids</taxon>
        <taxon>malvids</taxon>
        <taxon>Brassicales</taxon>
        <taxon>Brassicaceae</taxon>
        <taxon>Brassiceae</taxon>
        <taxon>Brassica</taxon>
    </lineage>
</organism>
<dbReference type="Proteomes" id="UP000712600">
    <property type="component" value="Unassembled WGS sequence"/>
</dbReference>
<accession>A0A8S9SK45</accession>
<name>A0A8S9SK45_BRACR</name>
<gene>
    <name evidence="2" type="ORF">F2Q69_00034133</name>
</gene>